<name>A0A376BXW7_9FLAO</name>
<protein>
    <submittedName>
        <fullName evidence="1">Uncharacterized protein</fullName>
    </submittedName>
</protein>
<dbReference type="RefSeq" id="WP_002687393.1">
    <property type="nucleotide sequence ID" value="NZ_UFTJ01000001.1"/>
</dbReference>
<accession>A0A376BXW7</accession>
<reference evidence="1 2" key="1">
    <citation type="submission" date="2018-06" db="EMBL/GenBank/DDBJ databases">
        <authorList>
            <consortium name="Pathogen Informatics"/>
            <person name="Doyle S."/>
        </authorList>
    </citation>
    <scope>NUCLEOTIDE SEQUENCE [LARGE SCALE GENOMIC DNA]</scope>
    <source>
        <strain evidence="1 2">NCTC11661</strain>
    </source>
</reference>
<gene>
    <name evidence="1" type="ORF">NCTC11661_00141</name>
</gene>
<proteinExistence type="predicted"/>
<dbReference type="EMBL" id="UFTJ01000001">
    <property type="protein sequence ID" value="SSZ46498.1"/>
    <property type="molecule type" value="Genomic_DNA"/>
</dbReference>
<sequence length="93" mass="10825">MSNTIKTALSVKYSSRVQRRKLFSLKKSLVSPAQFIKLYGGSFQMKRENGVYFCRFKNKEQNAYACGATFTRAYRRCLAIFHERYGSTFKTLV</sequence>
<organism evidence="1 2">
    <name type="scientific">Bergeyella zoohelcum</name>
    <dbReference type="NCBI Taxonomy" id="1015"/>
    <lineage>
        <taxon>Bacteria</taxon>
        <taxon>Pseudomonadati</taxon>
        <taxon>Bacteroidota</taxon>
        <taxon>Flavobacteriia</taxon>
        <taxon>Flavobacteriales</taxon>
        <taxon>Weeksellaceae</taxon>
        <taxon>Bergeyella</taxon>
    </lineage>
</organism>
<dbReference type="Proteomes" id="UP000255515">
    <property type="component" value="Unassembled WGS sequence"/>
</dbReference>
<evidence type="ECO:0000313" key="2">
    <source>
        <dbReference type="Proteomes" id="UP000255515"/>
    </source>
</evidence>
<dbReference type="AlphaFoldDB" id="A0A376BXW7"/>
<evidence type="ECO:0000313" key="1">
    <source>
        <dbReference type="EMBL" id="SSZ46498.1"/>
    </source>
</evidence>